<keyword evidence="1" id="KW-1133">Transmembrane helix</keyword>
<keyword evidence="1" id="KW-0812">Transmembrane</keyword>
<dbReference type="RefSeq" id="WP_050460513.1">
    <property type="nucleotide sequence ID" value="NZ_CP011951.1"/>
</dbReference>
<organism evidence="2 3">
    <name type="scientific">Haloferax gibbonsii</name>
    <dbReference type="NCBI Taxonomy" id="35746"/>
    <lineage>
        <taxon>Archaea</taxon>
        <taxon>Methanobacteriati</taxon>
        <taxon>Methanobacteriota</taxon>
        <taxon>Stenosarchaea group</taxon>
        <taxon>Halobacteria</taxon>
        <taxon>Halobacteriales</taxon>
        <taxon>Haloferacaceae</taxon>
        <taxon>Haloferax</taxon>
    </lineage>
</organism>
<accession>A0A0K1IZN1</accession>
<protein>
    <recommendedName>
        <fullName evidence="4">Lipoprotein</fullName>
    </recommendedName>
</protein>
<dbReference type="Proteomes" id="UP000066124">
    <property type="component" value="Plasmid pHG4"/>
</dbReference>
<dbReference type="PROSITE" id="PS51257">
    <property type="entry name" value="PROKAR_LIPOPROTEIN"/>
    <property type="match status" value="1"/>
</dbReference>
<keyword evidence="2" id="KW-0614">Plasmid</keyword>
<dbReference type="GeneID" id="25248074"/>
<dbReference type="PATRIC" id="fig|35746.4.peg.4185"/>
<evidence type="ECO:0000313" key="2">
    <source>
        <dbReference type="EMBL" id="AKU09899.1"/>
    </source>
</evidence>
<name>A0A0K1IZN1_HALGI</name>
<evidence type="ECO:0000313" key="3">
    <source>
        <dbReference type="Proteomes" id="UP000066124"/>
    </source>
</evidence>
<reference evidence="3" key="1">
    <citation type="journal article" date="2015" name="J. Biotechnol.">
        <title>Complete genome sequence of Haloferax gibbonsii strain ARA6, a potential producer of polyhydroxyalkanoates and halocins isolated from Araruama, Rio de Janeiro, Brasil.</title>
        <authorList>
            <person name="Pinto L.H."/>
            <person name="D'Alincourt Carvalho-Assef A.P."/>
            <person name="Vieira R.P."/>
            <person name="Clementino M.M."/>
            <person name="Albano R.M."/>
        </authorList>
    </citation>
    <scope>NUCLEOTIDE SEQUENCE [LARGE SCALE GENOMIC DNA]</scope>
    <source>
        <strain evidence="3">ARA6</strain>
        <plasmid evidence="3">Plasmid pHG4</plasmid>
    </source>
</reference>
<dbReference type="AlphaFoldDB" id="A0A0K1IZN1"/>
<gene>
    <name evidence="2" type="ORF">ABY42_18960</name>
</gene>
<geneLocation type="plasmid" evidence="2 3">
    <name>pHG4</name>
</geneLocation>
<sequence>MSSRDTKLAIAGALALLILLGGCAQIAVHSTVNSSGEVEEYQINVTMTRQAYGFLDNAAEEEGYENVRSYLLSDVNESVEEKMNYEQEFDGDTVYISMQLEEVKPHNSDVISVTTEDGQLVYEDTTFYNETATDTGSDPDSELAESIMSGLAVDYYLTMPGEITDTNADAVDGNTAEWHESGPDSFTDTRIYARSEKPTSIVNNGFGSVIAVLALALLTAFFAYRGRRE</sequence>
<keyword evidence="1" id="KW-0472">Membrane</keyword>
<evidence type="ECO:0000256" key="1">
    <source>
        <dbReference type="SAM" id="Phobius"/>
    </source>
</evidence>
<dbReference type="EMBL" id="CP011951">
    <property type="protein sequence ID" value="AKU09899.1"/>
    <property type="molecule type" value="Genomic_DNA"/>
</dbReference>
<feature type="transmembrane region" description="Helical" evidence="1">
    <location>
        <begin position="205"/>
        <end position="224"/>
    </location>
</feature>
<evidence type="ECO:0008006" key="4">
    <source>
        <dbReference type="Google" id="ProtNLM"/>
    </source>
</evidence>
<proteinExistence type="predicted"/>
<dbReference type="KEGG" id="hgi:ABY42_18960"/>